<dbReference type="OrthoDB" id="9842034at2"/>
<dbReference type="Proteomes" id="UP000316093">
    <property type="component" value="Chromosome"/>
</dbReference>
<evidence type="ECO:0000313" key="1">
    <source>
        <dbReference type="EMBL" id="QDE38593.1"/>
    </source>
</evidence>
<keyword evidence="2" id="KW-1185">Reference proteome</keyword>
<reference evidence="1 2" key="1">
    <citation type="submission" date="2019-06" db="EMBL/GenBank/DDBJ databases">
        <title>A complete genome sequence for Luteibacter pinisoli MAH-14.</title>
        <authorList>
            <person name="Baltrus D.A."/>
        </authorList>
    </citation>
    <scope>NUCLEOTIDE SEQUENCE [LARGE SCALE GENOMIC DNA]</scope>
    <source>
        <strain evidence="1 2">MAH-14</strain>
    </source>
</reference>
<evidence type="ECO:0000313" key="2">
    <source>
        <dbReference type="Proteomes" id="UP000316093"/>
    </source>
</evidence>
<dbReference type="AlphaFoldDB" id="A0A4Y5Z2D7"/>
<name>A0A4Y5Z2D7_9GAMM</name>
<dbReference type="KEGG" id="lpy:FIV34_04945"/>
<accession>A0A4Y5Z2D7</accession>
<dbReference type="PROSITE" id="PS51257">
    <property type="entry name" value="PROKAR_LIPOPROTEIN"/>
    <property type="match status" value="1"/>
</dbReference>
<dbReference type="RefSeq" id="WP_139980257.1">
    <property type="nucleotide sequence ID" value="NZ_CP041046.1"/>
</dbReference>
<dbReference type="EMBL" id="CP041046">
    <property type="protein sequence ID" value="QDE38593.1"/>
    <property type="molecule type" value="Genomic_DNA"/>
</dbReference>
<gene>
    <name evidence="1" type="ORF">FIV34_04945</name>
</gene>
<organism evidence="1 2">
    <name type="scientific">Luteibacter pinisoli</name>
    <dbReference type="NCBI Taxonomy" id="2589080"/>
    <lineage>
        <taxon>Bacteria</taxon>
        <taxon>Pseudomonadati</taxon>
        <taxon>Pseudomonadota</taxon>
        <taxon>Gammaproteobacteria</taxon>
        <taxon>Lysobacterales</taxon>
        <taxon>Rhodanobacteraceae</taxon>
        <taxon>Luteibacter</taxon>
    </lineage>
</organism>
<sequence>MRTAFALPPVIAAIFLLAACSPVVTYRALSPGPGRDIIAGASAGTLPSSEHLADPLDGEFALALQASAIMFAVPTKPEPVGARPEVSGADLLTRLDEAGATGWQCDARTPAASDDGMDSWPWGRCWDGLTPVIKPHPDLTQIYTGRVNSGLKLELSGSEPFGITSVKSSWTNAAKGIFGRVGGEAASGFALGGPTGAVIAVLLGEGWAASEHTISLSLSPGVPRAPAPNFADLVATGFLCSDGAEKPFPRATPQLLLPVALDTDHSLPVDSHSNGGTVIAGDTSACWHRFPKSDKKYSNGGWLFRFVELNPAVDTSPQGFQQVVPPVYRGGSSENDNKSLGIVVMGQGGHFDGDSKTAFFPVSACHAMKLQIVWWTALLADANGGPAKLDLAASNVRSFGVVIADPHYIQKMRIDKGSRTILIGACGAVASGTAQLPAEDDAGAELSKQVEAVRAAQKKWAGGE</sequence>
<protein>
    <submittedName>
        <fullName evidence="1">Uncharacterized protein</fullName>
    </submittedName>
</protein>
<proteinExistence type="predicted"/>